<dbReference type="SMART" id="SM00248">
    <property type="entry name" value="ANK"/>
    <property type="match status" value="11"/>
</dbReference>
<dbReference type="InterPro" id="IPR036770">
    <property type="entry name" value="Ankyrin_rpt-contain_sf"/>
</dbReference>
<dbReference type="PANTHER" id="PTHR24173:SF74">
    <property type="entry name" value="ANKYRIN REPEAT DOMAIN-CONTAINING PROTEIN 16"/>
    <property type="match status" value="1"/>
</dbReference>
<dbReference type="EMBL" id="DS113462">
    <property type="protein sequence ID" value="EAY04905.1"/>
    <property type="molecule type" value="Genomic_DNA"/>
</dbReference>
<dbReference type="RefSeq" id="XP_001317128.1">
    <property type="nucleotide sequence ID" value="XM_001317093.1"/>
</dbReference>
<dbReference type="Proteomes" id="UP000001542">
    <property type="component" value="Unassembled WGS sequence"/>
</dbReference>
<protein>
    <recommendedName>
        <fullName evidence="6">DUF3447 domain-containing protein</fullName>
    </recommendedName>
</protein>
<evidence type="ECO:0000256" key="2">
    <source>
        <dbReference type="ARBA" id="ARBA00023043"/>
    </source>
</evidence>
<keyword evidence="2 3" id="KW-0040">ANK repeat</keyword>
<feature type="repeat" description="ANK" evidence="3">
    <location>
        <begin position="540"/>
        <end position="572"/>
    </location>
</feature>
<reference evidence="4" key="2">
    <citation type="journal article" date="2007" name="Science">
        <title>Draft genome sequence of the sexually transmitted pathogen Trichomonas vaginalis.</title>
        <authorList>
            <person name="Carlton J.M."/>
            <person name="Hirt R.P."/>
            <person name="Silva J.C."/>
            <person name="Delcher A.L."/>
            <person name="Schatz M."/>
            <person name="Zhao Q."/>
            <person name="Wortman J.R."/>
            <person name="Bidwell S.L."/>
            <person name="Alsmark U.C.M."/>
            <person name="Besteiro S."/>
            <person name="Sicheritz-Ponten T."/>
            <person name="Noel C.J."/>
            <person name="Dacks J.B."/>
            <person name="Foster P.G."/>
            <person name="Simillion C."/>
            <person name="Van de Peer Y."/>
            <person name="Miranda-Saavedra D."/>
            <person name="Barton G.J."/>
            <person name="Westrop G.D."/>
            <person name="Mueller S."/>
            <person name="Dessi D."/>
            <person name="Fiori P.L."/>
            <person name="Ren Q."/>
            <person name="Paulsen I."/>
            <person name="Zhang H."/>
            <person name="Bastida-Corcuera F.D."/>
            <person name="Simoes-Barbosa A."/>
            <person name="Brown M.T."/>
            <person name="Hayes R.D."/>
            <person name="Mukherjee M."/>
            <person name="Okumura C.Y."/>
            <person name="Schneider R."/>
            <person name="Smith A.J."/>
            <person name="Vanacova S."/>
            <person name="Villalvazo M."/>
            <person name="Haas B.J."/>
            <person name="Pertea M."/>
            <person name="Feldblyum T.V."/>
            <person name="Utterback T.R."/>
            <person name="Shu C.L."/>
            <person name="Osoegawa K."/>
            <person name="de Jong P.J."/>
            <person name="Hrdy I."/>
            <person name="Horvathova L."/>
            <person name="Zubacova Z."/>
            <person name="Dolezal P."/>
            <person name="Malik S.B."/>
            <person name="Logsdon J.M. Jr."/>
            <person name="Henze K."/>
            <person name="Gupta A."/>
            <person name="Wang C.C."/>
            <person name="Dunne R.L."/>
            <person name="Upcroft J.A."/>
            <person name="Upcroft P."/>
            <person name="White O."/>
            <person name="Salzberg S.L."/>
            <person name="Tang P."/>
            <person name="Chiu C.-H."/>
            <person name="Lee Y.-S."/>
            <person name="Embley T.M."/>
            <person name="Coombs G.H."/>
            <person name="Mottram J.C."/>
            <person name="Tachezy J."/>
            <person name="Fraser-Liggett C.M."/>
            <person name="Johnson P.J."/>
        </authorList>
    </citation>
    <scope>NUCLEOTIDE SEQUENCE [LARGE SCALE GENOMIC DNA]</scope>
    <source>
        <strain evidence="4">G3</strain>
    </source>
</reference>
<evidence type="ECO:0008006" key="6">
    <source>
        <dbReference type="Google" id="ProtNLM"/>
    </source>
</evidence>
<keyword evidence="5" id="KW-1185">Reference proteome</keyword>
<dbReference type="PROSITE" id="PS50088">
    <property type="entry name" value="ANK_REPEAT"/>
    <property type="match status" value="6"/>
</dbReference>
<evidence type="ECO:0000313" key="5">
    <source>
        <dbReference type="Proteomes" id="UP000001542"/>
    </source>
</evidence>
<dbReference type="STRING" id="5722.A2ER15"/>
<feature type="repeat" description="ANK" evidence="3">
    <location>
        <begin position="573"/>
        <end position="605"/>
    </location>
</feature>
<dbReference type="VEuPathDB" id="TrichDB:TVAGG3_0535230"/>
<dbReference type="KEGG" id="tva:4762770"/>
<organism evidence="4 5">
    <name type="scientific">Trichomonas vaginalis (strain ATCC PRA-98 / G3)</name>
    <dbReference type="NCBI Taxonomy" id="412133"/>
    <lineage>
        <taxon>Eukaryota</taxon>
        <taxon>Metamonada</taxon>
        <taxon>Parabasalia</taxon>
        <taxon>Trichomonadida</taxon>
        <taxon>Trichomonadidae</taxon>
        <taxon>Trichomonas</taxon>
    </lineage>
</organism>
<evidence type="ECO:0000256" key="1">
    <source>
        <dbReference type="ARBA" id="ARBA00022737"/>
    </source>
</evidence>
<feature type="repeat" description="ANK" evidence="3">
    <location>
        <begin position="320"/>
        <end position="352"/>
    </location>
</feature>
<dbReference type="Gene3D" id="1.25.40.20">
    <property type="entry name" value="Ankyrin repeat-containing domain"/>
    <property type="match status" value="3"/>
</dbReference>
<dbReference type="PANTHER" id="PTHR24173">
    <property type="entry name" value="ANKYRIN REPEAT CONTAINING"/>
    <property type="match status" value="1"/>
</dbReference>
<reference evidence="4" key="1">
    <citation type="submission" date="2006-10" db="EMBL/GenBank/DDBJ databases">
        <authorList>
            <person name="Amadeo P."/>
            <person name="Zhao Q."/>
            <person name="Wortman J."/>
            <person name="Fraser-Liggett C."/>
            <person name="Carlton J."/>
        </authorList>
    </citation>
    <scope>NUCLEOTIDE SEQUENCE</scope>
    <source>
        <strain evidence="4">G3</strain>
    </source>
</reference>
<feature type="repeat" description="ANK" evidence="3">
    <location>
        <begin position="441"/>
        <end position="473"/>
    </location>
</feature>
<feature type="repeat" description="ANK" evidence="3">
    <location>
        <begin position="474"/>
        <end position="506"/>
    </location>
</feature>
<sequence length="678" mass="77762">MSSSSFDKDMYNTLHETFADYISVVTQIYRLNIFTPIYKDDVSTLAKTIIYLVRKYQIPCISFFQMIDKACSFNRKYTRVYWNLFMKLMDEFKYDKFENFDFSPLFSAFIKYQYNQVTAKFSHEIQNDDEFNRLMEVFKPDTLMHAILYDDVEEFKKHVDYNYLQKFDYDLEDKLRLPWFIPFNSNSISDWVCQLGAKNCFDFCVEKGLTITKDHLNLAFLGGNRFIIDKIIETIGLTNLKDFPIKNVIINHDHGYEMKFWNPFKISFEEISEHHDLLLYIYKLCETKNFNSALLYCVPFGILPFVNYLLDNGADAKSSAGATALYICCKKQNVEMLSLLVSKGANYGVVTVCNLSEAEIARKTHDIDFRNFMLLGGESLLDYCACFDSIDCFKLLSRKLDLHGKNSKGKQTIHIACKYNSDQIVRSLLEKKINVNSLNKGKNTPLHICARYNSFDVCKVLFEYKADVKIVNSKGMTALHKTVKNEAVDVASLLLQKGLNPNTKDSNNLTSLQHAVIKNREKICLLFLTRGGNRNTKDDEGKSLLHLAVKHDSQDVGLMLIEEGLDINVKDNKGITSLMYCAEVGNTSMAKLLLSKGADVNSLNKENQNVLHMCCIYNSFGVLQTCLEKYPHMNVKDKNGKTPLDIAKEKGNQEIIDVLNSYTDPTEINKDGAELEDI</sequence>
<dbReference type="VEuPathDB" id="TrichDB:TVAG_016770"/>
<proteinExistence type="predicted"/>
<dbReference type="InterPro" id="IPR002110">
    <property type="entry name" value="Ankyrin_rpt"/>
</dbReference>
<dbReference type="SMR" id="A2ER15"/>
<dbReference type="Pfam" id="PF12796">
    <property type="entry name" value="Ank_2"/>
    <property type="match status" value="4"/>
</dbReference>
<dbReference type="SUPFAM" id="SSF48403">
    <property type="entry name" value="Ankyrin repeat"/>
    <property type="match status" value="1"/>
</dbReference>
<dbReference type="AlphaFoldDB" id="A2ER15"/>
<dbReference type="PROSITE" id="PS50297">
    <property type="entry name" value="ANK_REP_REGION"/>
    <property type="match status" value="5"/>
</dbReference>
<feature type="repeat" description="ANK" evidence="3">
    <location>
        <begin position="408"/>
        <end position="440"/>
    </location>
</feature>
<gene>
    <name evidence="4" type="ORF">TVAG_016770</name>
</gene>
<dbReference type="OrthoDB" id="1585644at2759"/>
<dbReference type="eggNOG" id="KOG4177">
    <property type="taxonomic scope" value="Eukaryota"/>
</dbReference>
<accession>A2ER15</accession>
<keyword evidence="1" id="KW-0677">Repeat</keyword>
<evidence type="ECO:0000256" key="3">
    <source>
        <dbReference type="PROSITE-ProRule" id="PRU00023"/>
    </source>
</evidence>
<dbReference type="InParanoid" id="A2ER15"/>
<name>A2ER15_TRIV3</name>
<evidence type="ECO:0000313" key="4">
    <source>
        <dbReference type="EMBL" id="EAY04905.1"/>
    </source>
</evidence>